<keyword evidence="1" id="KW-0812">Transmembrane</keyword>
<dbReference type="VEuPathDB" id="FungiDB:AAP_05251"/>
<dbReference type="Proteomes" id="UP000242877">
    <property type="component" value="Unassembled WGS sequence"/>
</dbReference>
<dbReference type="PANTHER" id="PTHR37490">
    <property type="entry name" value="EXPRESSED PROTEIN"/>
    <property type="match status" value="1"/>
</dbReference>
<accession>A0A167VTI0</accession>
<organism evidence="2 3">
    <name type="scientific">Ascosphaera apis ARSEF 7405</name>
    <dbReference type="NCBI Taxonomy" id="392613"/>
    <lineage>
        <taxon>Eukaryota</taxon>
        <taxon>Fungi</taxon>
        <taxon>Dikarya</taxon>
        <taxon>Ascomycota</taxon>
        <taxon>Pezizomycotina</taxon>
        <taxon>Eurotiomycetes</taxon>
        <taxon>Eurotiomycetidae</taxon>
        <taxon>Onygenales</taxon>
        <taxon>Ascosphaeraceae</taxon>
        <taxon>Ascosphaera</taxon>
    </lineage>
</organism>
<dbReference type="InterPro" id="IPR021838">
    <property type="entry name" value="DUF3431"/>
</dbReference>
<keyword evidence="1" id="KW-1133">Transmembrane helix</keyword>
<dbReference type="PANTHER" id="PTHR37490:SF3">
    <property type="entry name" value="DUF3431 DOMAIN CONTAINING PROTEIN"/>
    <property type="match status" value="1"/>
</dbReference>
<keyword evidence="1" id="KW-0472">Membrane</keyword>
<keyword evidence="3" id="KW-1185">Reference proteome</keyword>
<evidence type="ECO:0000313" key="2">
    <source>
        <dbReference type="EMBL" id="KZZ87985.1"/>
    </source>
</evidence>
<evidence type="ECO:0000313" key="3">
    <source>
        <dbReference type="Proteomes" id="UP000242877"/>
    </source>
</evidence>
<dbReference type="EMBL" id="AZGZ01000029">
    <property type="protein sequence ID" value="KZZ87985.1"/>
    <property type="molecule type" value="Genomic_DNA"/>
</dbReference>
<gene>
    <name evidence="2" type="ORF">AAP_05251</name>
</gene>
<dbReference type="Pfam" id="PF11913">
    <property type="entry name" value="DUF3431"/>
    <property type="match status" value="1"/>
</dbReference>
<dbReference type="OrthoDB" id="426718at2759"/>
<name>A0A167VTI0_9EURO</name>
<dbReference type="AlphaFoldDB" id="A0A167VTI0"/>
<protein>
    <submittedName>
        <fullName evidence="2">Uncharacterized protein</fullName>
    </submittedName>
</protein>
<sequence>MPLLAITSRRCKALLFILVICYILWTVTIGRGGRNKHGDDDNDVKGQSKAMIIASMKKDDTSWYAQYFPDWERNIYVVDDPEANLTVALNKGREGNVYLTYIIDNYDHLPKYMLFLHAERYQWHNDDPNYDGVPPINQLQLPYLNEQGYINLRCVHTLGCPVEIRPNTDIPRENVHAGAYFREGFQALFPQTPVPLAVGTPCCAQFGVTRKQVRKRSREEYVHYRDWLWNSSLSDALSGRIMEYSWHMIFGKEAVHCPSARECYCKQFGLCGLRCDDEWNMTCEGRYVLPPYSSLPVGWPVYGWEGEVRPGFEKEAREKGERPREVVPLG</sequence>
<comment type="caution">
    <text evidence="2">The sequence shown here is derived from an EMBL/GenBank/DDBJ whole genome shotgun (WGS) entry which is preliminary data.</text>
</comment>
<reference evidence="2 3" key="1">
    <citation type="journal article" date="2016" name="Genome Biol. Evol.">
        <title>Divergent and convergent evolution of fungal pathogenicity.</title>
        <authorList>
            <person name="Shang Y."/>
            <person name="Xiao G."/>
            <person name="Zheng P."/>
            <person name="Cen K."/>
            <person name="Zhan S."/>
            <person name="Wang C."/>
        </authorList>
    </citation>
    <scope>NUCLEOTIDE SEQUENCE [LARGE SCALE GENOMIC DNA]</scope>
    <source>
        <strain evidence="2 3">ARSEF 7405</strain>
    </source>
</reference>
<evidence type="ECO:0000256" key="1">
    <source>
        <dbReference type="SAM" id="Phobius"/>
    </source>
</evidence>
<proteinExistence type="predicted"/>
<feature type="transmembrane region" description="Helical" evidence="1">
    <location>
        <begin position="12"/>
        <end position="30"/>
    </location>
</feature>